<dbReference type="AlphaFoldDB" id="A0A6B2LIR6"/>
<dbReference type="GO" id="GO:0030170">
    <property type="term" value="F:pyridoxal phosphate binding"/>
    <property type="evidence" value="ECO:0007669"/>
    <property type="project" value="InterPro"/>
</dbReference>
<dbReference type="CDD" id="cd00609">
    <property type="entry name" value="AAT_like"/>
    <property type="match status" value="1"/>
</dbReference>
<dbReference type="GO" id="GO:0047536">
    <property type="term" value="F:2-aminoadipate transaminase activity"/>
    <property type="evidence" value="ECO:0007669"/>
    <property type="project" value="TreeGrafter"/>
</dbReference>
<dbReference type="InterPro" id="IPR015424">
    <property type="entry name" value="PyrdxlP-dep_Trfase"/>
</dbReference>
<reference evidence="2" key="1">
    <citation type="journal article" date="2020" name="J. Eukaryot. Microbiol.">
        <title>De novo Sequencing, Assembly and Annotation of the Transcriptome for the Free-Living Testate Amoeba Arcella intermedia.</title>
        <authorList>
            <person name="Ribeiro G.M."/>
            <person name="Porfirio-Sousa A.L."/>
            <person name="Maurer-Alcala X.X."/>
            <person name="Katz L.A."/>
            <person name="Lahr D.J.G."/>
        </authorList>
    </citation>
    <scope>NUCLEOTIDE SEQUENCE</scope>
</reference>
<dbReference type="PANTHER" id="PTHR42858">
    <property type="entry name" value="AMINOTRANSFERASE"/>
    <property type="match status" value="1"/>
</dbReference>
<dbReference type="InterPro" id="IPR015422">
    <property type="entry name" value="PyrdxlP-dep_Trfase_small"/>
</dbReference>
<dbReference type="Pfam" id="PF00155">
    <property type="entry name" value="Aminotran_1_2"/>
    <property type="match status" value="1"/>
</dbReference>
<organism evidence="2">
    <name type="scientific">Arcella intermedia</name>
    <dbReference type="NCBI Taxonomy" id="1963864"/>
    <lineage>
        <taxon>Eukaryota</taxon>
        <taxon>Amoebozoa</taxon>
        <taxon>Tubulinea</taxon>
        <taxon>Elardia</taxon>
        <taxon>Arcellinida</taxon>
        <taxon>Sphaerothecina</taxon>
        <taxon>Arcellidae</taxon>
        <taxon>Arcella</taxon>
    </lineage>
</organism>
<evidence type="ECO:0000313" key="2">
    <source>
        <dbReference type="EMBL" id="NDV36727.1"/>
    </source>
</evidence>
<accession>A0A6B2LIR6</accession>
<dbReference type="PANTHER" id="PTHR42858:SF1">
    <property type="entry name" value="LD15494P"/>
    <property type="match status" value="1"/>
</dbReference>
<dbReference type="EMBL" id="GIBP01007758">
    <property type="protein sequence ID" value="NDV36727.1"/>
    <property type="molecule type" value="Transcribed_RNA"/>
</dbReference>
<proteinExistence type="predicted"/>
<name>A0A6B2LIR6_9EUKA</name>
<dbReference type="Gene3D" id="3.90.1150.10">
    <property type="entry name" value="Aspartate Aminotransferase, domain 1"/>
    <property type="match status" value="1"/>
</dbReference>
<sequence>MAHPPEDCLPVELTRDAFQVLGRDGAFSAQLGELLSYNEYQGTGNFRITLTNLFNEYYPKSTIYGSNVMILPGASFAIHFICSHLKEKKEGGQVVIVEDPSYSLVYDIFYNLGLEIKGIPVDHEGLNVHLLEEELKSGLKIKFVYSIPVFHNPTGVSLSQQRRTKLIELSKEYNFYIISDEVYSLLSFQSPLVLFLT</sequence>
<evidence type="ECO:0000259" key="1">
    <source>
        <dbReference type="Pfam" id="PF00155"/>
    </source>
</evidence>
<dbReference type="SUPFAM" id="SSF53383">
    <property type="entry name" value="PLP-dependent transferases"/>
    <property type="match status" value="1"/>
</dbReference>
<dbReference type="InterPro" id="IPR015421">
    <property type="entry name" value="PyrdxlP-dep_Trfase_major"/>
</dbReference>
<protein>
    <recommendedName>
        <fullName evidence="1">Aminotransferase class I/classII large domain-containing protein</fullName>
    </recommendedName>
</protein>
<dbReference type="InterPro" id="IPR004839">
    <property type="entry name" value="Aminotransferase_I/II_large"/>
</dbReference>
<dbReference type="Gene3D" id="3.40.640.10">
    <property type="entry name" value="Type I PLP-dependent aspartate aminotransferase-like (Major domain)"/>
    <property type="match status" value="1"/>
</dbReference>
<feature type="domain" description="Aminotransferase class I/classII large" evidence="1">
    <location>
        <begin position="30"/>
        <end position="191"/>
    </location>
</feature>